<evidence type="ECO:0000259" key="5">
    <source>
        <dbReference type="PROSITE" id="PS51007"/>
    </source>
</evidence>
<proteinExistence type="predicted"/>
<reference evidence="6" key="1">
    <citation type="submission" date="2018-05" db="EMBL/GenBank/DDBJ databases">
        <authorList>
            <person name="Lanie J.A."/>
            <person name="Ng W.-L."/>
            <person name="Kazmierczak K.M."/>
            <person name="Andrzejewski T.M."/>
            <person name="Davidsen T.M."/>
            <person name="Wayne K.J."/>
            <person name="Tettelin H."/>
            <person name="Glass J.I."/>
            <person name="Rusch D."/>
            <person name="Podicherti R."/>
            <person name="Tsui H.-C.T."/>
            <person name="Winkler M.E."/>
        </authorList>
    </citation>
    <scope>NUCLEOTIDE SEQUENCE</scope>
    <source>
        <strain evidence="6">KNB</strain>
    </source>
</reference>
<evidence type="ECO:0000313" key="6">
    <source>
        <dbReference type="EMBL" id="SPS06510.1"/>
    </source>
</evidence>
<dbReference type="AlphaFoldDB" id="A0A2X0QXS1"/>
<organism evidence="6">
    <name type="scientific">Candidatus Nitrotoga fabula</name>
    <dbReference type="NCBI Taxonomy" id="2182327"/>
    <lineage>
        <taxon>Bacteria</taxon>
        <taxon>Pseudomonadati</taxon>
        <taxon>Pseudomonadota</taxon>
        <taxon>Betaproteobacteria</taxon>
        <taxon>Nitrosomonadales</taxon>
        <taxon>Gallionellaceae</taxon>
        <taxon>Candidatus Nitrotoga</taxon>
    </lineage>
</organism>
<dbReference type="GO" id="GO:0009055">
    <property type="term" value="F:electron transfer activity"/>
    <property type="evidence" value="ECO:0007669"/>
    <property type="project" value="InterPro"/>
</dbReference>
<accession>A0A2X0QXS1</accession>
<evidence type="ECO:0000256" key="4">
    <source>
        <dbReference type="PROSITE-ProRule" id="PRU00433"/>
    </source>
</evidence>
<protein>
    <submittedName>
        <fullName evidence="6">Putative cytochrome c</fullName>
    </submittedName>
</protein>
<name>A0A2X0QXS1_9PROT</name>
<dbReference type="InterPro" id="IPR009056">
    <property type="entry name" value="Cyt_c-like_dom"/>
</dbReference>
<dbReference type="GO" id="GO:0020037">
    <property type="term" value="F:heme binding"/>
    <property type="evidence" value="ECO:0007669"/>
    <property type="project" value="InterPro"/>
</dbReference>
<sequence>MAIRYTVARKFNRFIYHTETDMIKKINYCLMGLLSVGIFASVTVHAAPSFSKAELEHGRYLVRIGGCNDCHTPGYPESGGQVPESDWLTGSQVAFQGPWGASYPSNLRLVVQSMSEAKWLAHARTKRLPPMPWFNLAAMSDKDLKAMYRFIHSLGAKGQPAPEAVPPGQALNTPYIEFFPKNMPPIIHAVR</sequence>
<keyword evidence="3 4" id="KW-0408">Iron</keyword>
<dbReference type="Gene3D" id="1.10.760.10">
    <property type="entry name" value="Cytochrome c-like domain"/>
    <property type="match status" value="1"/>
</dbReference>
<feature type="domain" description="Cytochrome c" evidence="5">
    <location>
        <begin position="53"/>
        <end position="155"/>
    </location>
</feature>
<gene>
    <name evidence="6" type="ORF">NITFAB_2103</name>
</gene>
<keyword evidence="1 4" id="KW-0349">Heme</keyword>
<keyword evidence="2 4" id="KW-0479">Metal-binding</keyword>
<dbReference type="GO" id="GO:0046872">
    <property type="term" value="F:metal ion binding"/>
    <property type="evidence" value="ECO:0007669"/>
    <property type="project" value="UniProtKB-KW"/>
</dbReference>
<evidence type="ECO:0000256" key="2">
    <source>
        <dbReference type="ARBA" id="ARBA00022723"/>
    </source>
</evidence>
<dbReference type="InterPro" id="IPR036909">
    <property type="entry name" value="Cyt_c-like_dom_sf"/>
</dbReference>
<dbReference type="SUPFAM" id="SSF46626">
    <property type="entry name" value="Cytochrome c"/>
    <property type="match status" value="1"/>
</dbReference>
<evidence type="ECO:0000256" key="1">
    <source>
        <dbReference type="ARBA" id="ARBA00022617"/>
    </source>
</evidence>
<dbReference type="EMBL" id="LS423452">
    <property type="protein sequence ID" value="SPS06510.1"/>
    <property type="molecule type" value="Genomic_DNA"/>
</dbReference>
<dbReference type="PROSITE" id="PS51007">
    <property type="entry name" value="CYTC"/>
    <property type="match status" value="1"/>
</dbReference>
<evidence type="ECO:0000256" key="3">
    <source>
        <dbReference type="ARBA" id="ARBA00023004"/>
    </source>
</evidence>